<gene>
    <name evidence="1" type="ORF">DSO57_1008708</name>
</gene>
<dbReference type="Proteomes" id="UP001165960">
    <property type="component" value="Unassembled WGS sequence"/>
</dbReference>
<protein>
    <submittedName>
        <fullName evidence="1">Uncharacterized protein</fullName>
    </submittedName>
</protein>
<name>A0ACC2SVU9_9FUNG</name>
<evidence type="ECO:0000313" key="2">
    <source>
        <dbReference type="Proteomes" id="UP001165960"/>
    </source>
</evidence>
<organism evidence="1 2">
    <name type="scientific">Entomophthora muscae</name>
    <dbReference type="NCBI Taxonomy" id="34485"/>
    <lineage>
        <taxon>Eukaryota</taxon>
        <taxon>Fungi</taxon>
        <taxon>Fungi incertae sedis</taxon>
        <taxon>Zoopagomycota</taxon>
        <taxon>Entomophthoromycotina</taxon>
        <taxon>Entomophthoromycetes</taxon>
        <taxon>Entomophthorales</taxon>
        <taxon>Entomophthoraceae</taxon>
        <taxon>Entomophthora</taxon>
    </lineage>
</organism>
<sequence length="312" mass="34369">MKLSIILLSVVSITSSLEICQGNVVANATNSQELSECFEIKGDLTISNLGESTFPLLKKVAGSLVVRGLSSKIRGPGDRAGQQVYHTKEAFPKLQSVNKLVLENIQEADTLTFPVHATTGLIAKNTNLKNITGIELGKFSDFKVKNNTNLMAILFAMRKDIDYELDIVVKDNPTLYRLQWFTQPHRAKNLEITNCPMTYLSSGVTHAENVNLDIPAAHSVWINKLEEVSGSIKAITAGEVLMLKSLKKVGSNLTLSHGYTFRLNADITVVGCARLAYPEDKESDCLTNEALIARGNHTFRDETGMPIRPLFY</sequence>
<dbReference type="EMBL" id="QTSX02004287">
    <property type="protein sequence ID" value="KAJ9066514.1"/>
    <property type="molecule type" value="Genomic_DNA"/>
</dbReference>
<comment type="caution">
    <text evidence="1">The sequence shown here is derived from an EMBL/GenBank/DDBJ whole genome shotgun (WGS) entry which is preliminary data.</text>
</comment>
<proteinExistence type="predicted"/>
<keyword evidence="2" id="KW-1185">Reference proteome</keyword>
<evidence type="ECO:0000313" key="1">
    <source>
        <dbReference type="EMBL" id="KAJ9066514.1"/>
    </source>
</evidence>
<reference evidence="1" key="1">
    <citation type="submission" date="2022-04" db="EMBL/GenBank/DDBJ databases">
        <title>Genome of the entomopathogenic fungus Entomophthora muscae.</title>
        <authorList>
            <person name="Elya C."/>
            <person name="Lovett B.R."/>
            <person name="Lee E."/>
            <person name="Macias A.M."/>
            <person name="Hajek A.E."/>
            <person name="De Bivort B.L."/>
            <person name="Kasson M.T."/>
            <person name="De Fine Licht H.H."/>
            <person name="Stajich J.E."/>
        </authorList>
    </citation>
    <scope>NUCLEOTIDE SEQUENCE</scope>
    <source>
        <strain evidence="1">Berkeley</strain>
    </source>
</reference>
<accession>A0ACC2SVU9</accession>